<dbReference type="PROSITE" id="PS50110">
    <property type="entry name" value="RESPONSE_REGULATORY"/>
    <property type="match status" value="1"/>
</dbReference>
<feature type="domain" description="Response regulatory" evidence="2">
    <location>
        <begin position="3"/>
        <end position="115"/>
    </location>
</feature>
<dbReference type="KEGG" id="psty:BFS30_26310"/>
<dbReference type="AlphaFoldDB" id="A0A1D7QP12"/>
<dbReference type="GO" id="GO:0003677">
    <property type="term" value="F:DNA binding"/>
    <property type="evidence" value="ECO:0007669"/>
    <property type="project" value="InterPro"/>
</dbReference>
<accession>A0A1D7QP12</accession>
<keyword evidence="5" id="KW-1185">Reference proteome</keyword>
<feature type="domain" description="HTH LytTR-type" evidence="3">
    <location>
        <begin position="139"/>
        <end position="240"/>
    </location>
</feature>
<evidence type="ECO:0000259" key="2">
    <source>
        <dbReference type="PROSITE" id="PS50110"/>
    </source>
</evidence>
<dbReference type="SMART" id="SM00850">
    <property type="entry name" value="LytTR"/>
    <property type="match status" value="1"/>
</dbReference>
<organism evidence="4 5">
    <name type="scientific">Pedobacter steynii</name>
    <dbReference type="NCBI Taxonomy" id="430522"/>
    <lineage>
        <taxon>Bacteria</taxon>
        <taxon>Pseudomonadati</taxon>
        <taxon>Bacteroidota</taxon>
        <taxon>Sphingobacteriia</taxon>
        <taxon>Sphingobacteriales</taxon>
        <taxon>Sphingobacteriaceae</taxon>
        <taxon>Pedobacter</taxon>
    </lineage>
</organism>
<keyword evidence="1" id="KW-0597">Phosphoprotein</keyword>
<evidence type="ECO:0000256" key="1">
    <source>
        <dbReference type="PROSITE-ProRule" id="PRU00169"/>
    </source>
</evidence>
<evidence type="ECO:0000313" key="4">
    <source>
        <dbReference type="EMBL" id="AOM80371.1"/>
    </source>
</evidence>
<proteinExistence type="predicted"/>
<dbReference type="Proteomes" id="UP000094313">
    <property type="component" value="Chromosome"/>
</dbReference>
<dbReference type="InterPro" id="IPR001789">
    <property type="entry name" value="Sig_transdc_resp-reg_receiver"/>
</dbReference>
<dbReference type="PANTHER" id="PTHR37299:SF1">
    <property type="entry name" value="STAGE 0 SPORULATION PROTEIN A HOMOLOG"/>
    <property type="match status" value="1"/>
</dbReference>
<dbReference type="PANTHER" id="PTHR37299">
    <property type="entry name" value="TRANSCRIPTIONAL REGULATOR-RELATED"/>
    <property type="match status" value="1"/>
</dbReference>
<dbReference type="InterPro" id="IPR007492">
    <property type="entry name" value="LytTR_DNA-bd_dom"/>
</dbReference>
<evidence type="ECO:0000313" key="5">
    <source>
        <dbReference type="Proteomes" id="UP000094313"/>
    </source>
</evidence>
<name>A0A1D7QP12_9SPHI</name>
<dbReference type="Gene3D" id="3.40.50.2300">
    <property type="match status" value="1"/>
</dbReference>
<gene>
    <name evidence="4" type="ORF">BFS30_26310</name>
</gene>
<evidence type="ECO:0008006" key="6">
    <source>
        <dbReference type="Google" id="ProtNLM"/>
    </source>
</evidence>
<dbReference type="Pfam" id="PF04397">
    <property type="entry name" value="LytTR"/>
    <property type="match status" value="1"/>
</dbReference>
<dbReference type="InterPro" id="IPR046947">
    <property type="entry name" value="LytR-like"/>
</dbReference>
<evidence type="ECO:0000259" key="3">
    <source>
        <dbReference type="PROSITE" id="PS50930"/>
    </source>
</evidence>
<protein>
    <recommendedName>
        <fullName evidence="6">DNA-binding response regulator</fullName>
    </recommendedName>
</protein>
<dbReference type="Pfam" id="PF00072">
    <property type="entry name" value="Response_reg"/>
    <property type="match status" value="1"/>
</dbReference>
<dbReference type="RefSeq" id="WP_069382032.1">
    <property type="nucleotide sequence ID" value="NZ_CP017141.1"/>
</dbReference>
<reference evidence="4 5" key="1">
    <citation type="submission" date="2016-08" db="EMBL/GenBank/DDBJ databases">
        <authorList>
            <person name="Seilhamer J.J."/>
        </authorList>
    </citation>
    <scope>NUCLEOTIDE SEQUENCE [LARGE SCALE GENOMIC DNA]</scope>
    <source>
        <strain evidence="4 5">DX4</strain>
    </source>
</reference>
<dbReference type="GO" id="GO:0000156">
    <property type="term" value="F:phosphorelay response regulator activity"/>
    <property type="evidence" value="ECO:0007669"/>
    <property type="project" value="InterPro"/>
</dbReference>
<dbReference type="Gene3D" id="2.40.50.1020">
    <property type="entry name" value="LytTr DNA-binding domain"/>
    <property type="match status" value="1"/>
</dbReference>
<dbReference type="SMART" id="SM00448">
    <property type="entry name" value="REC"/>
    <property type="match status" value="1"/>
</dbReference>
<dbReference type="PROSITE" id="PS50930">
    <property type="entry name" value="HTH_LYTTR"/>
    <property type="match status" value="1"/>
</dbReference>
<dbReference type="EMBL" id="CP017141">
    <property type="protein sequence ID" value="AOM80371.1"/>
    <property type="molecule type" value="Genomic_DNA"/>
</dbReference>
<dbReference type="OrthoDB" id="9787344at2"/>
<dbReference type="InterPro" id="IPR011006">
    <property type="entry name" value="CheY-like_superfamily"/>
</dbReference>
<dbReference type="SUPFAM" id="SSF52172">
    <property type="entry name" value="CheY-like"/>
    <property type="match status" value="1"/>
</dbReference>
<feature type="modified residue" description="4-aspartylphosphate" evidence="1">
    <location>
        <position position="54"/>
    </location>
</feature>
<sequence length="242" mass="27408">MIKVILIDDEPHICSVCRILLEKLEHVHVVAECNNIKDAYEEIIRHNPDLILLDIQLSGETGLDLLEKFDDPDFVAVIITSFDEYAIRALKAGAIDYLLKPIIADEFYLAIEKATKRNALNNLQIKGAVNNFTGDFSKITLSGQNYTILVDYKDLIYCKSDGGYTTFYLSNGKEVVTSKVLKHYEAILPDKIFLRCHQSYLINLHHIVSLKKSNAIILSNGMTVPISIRKGKDLRDRLRELG</sequence>